<evidence type="ECO:0000256" key="3">
    <source>
        <dbReference type="ARBA" id="ARBA00020422"/>
    </source>
</evidence>
<evidence type="ECO:0000256" key="1">
    <source>
        <dbReference type="ARBA" id="ARBA00003681"/>
    </source>
</evidence>
<gene>
    <name evidence="7" type="ORF">HMPREF1978_00488</name>
</gene>
<sequence>MFMAQVTATIASKVGLHARPAAAFVKAVGEQGIPVTIAKEGGSPVDASSILGVMTLGATFGDVVTLTSEAEGAEAGLEALKALLETDLDA</sequence>
<dbReference type="GO" id="GO:0005737">
    <property type="term" value="C:cytoplasm"/>
    <property type="evidence" value="ECO:0007669"/>
    <property type="project" value="UniProtKB-SubCell"/>
</dbReference>
<evidence type="ECO:0000256" key="5">
    <source>
        <dbReference type="ARBA" id="ARBA00022683"/>
    </source>
</evidence>
<evidence type="ECO:0000256" key="2">
    <source>
        <dbReference type="ARBA" id="ARBA00004496"/>
    </source>
</evidence>
<dbReference type="Proteomes" id="UP000016481">
    <property type="component" value="Unassembled WGS sequence"/>
</dbReference>
<dbReference type="Pfam" id="PF00381">
    <property type="entry name" value="PTS-HPr"/>
    <property type="match status" value="1"/>
</dbReference>
<keyword evidence="4" id="KW-0963">Cytoplasm</keyword>
<feature type="domain" description="HPr" evidence="6">
    <location>
        <begin position="3"/>
        <end position="90"/>
    </location>
</feature>
<evidence type="ECO:0000313" key="7">
    <source>
        <dbReference type="EMBL" id="ERH17442.1"/>
    </source>
</evidence>
<organism evidence="7 8">
    <name type="scientific">Actinomyces graevenitzii F0530</name>
    <dbReference type="NCBI Taxonomy" id="1321817"/>
    <lineage>
        <taxon>Bacteria</taxon>
        <taxon>Bacillati</taxon>
        <taxon>Actinomycetota</taxon>
        <taxon>Actinomycetes</taxon>
        <taxon>Actinomycetales</taxon>
        <taxon>Actinomycetaceae</taxon>
        <taxon>Actinomyces</taxon>
    </lineage>
</organism>
<dbReference type="InterPro" id="IPR000032">
    <property type="entry name" value="HPr-like"/>
</dbReference>
<dbReference type="CDD" id="cd00367">
    <property type="entry name" value="PTS-HPr_like"/>
    <property type="match status" value="1"/>
</dbReference>
<dbReference type="InterPro" id="IPR035895">
    <property type="entry name" value="HPr-like_sf"/>
</dbReference>
<dbReference type="PROSITE" id="PS51350">
    <property type="entry name" value="PTS_HPR_DOM"/>
    <property type="match status" value="1"/>
</dbReference>
<dbReference type="InterPro" id="IPR001020">
    <property type="entry name" value="PTS_HPr_His_P_site"/>
</dbReference>
<comment type="function">
    <text evidence="1">General (non sugar-specific) component of the phosphoenolpyruvate-dependent sugar phosphotransferase system (sugar PTS). This major carbohydrate active-transport system catalyzes the phosphorylation of incoming sugar substrates concomitantly with their translocation across the cell membrane. The phosphoryl group from phosphoenolpyruvate (PEP) is transferred to the phosphoryl carrier protein HPr by enzyme I. Phospho-HPr then transfers it to the PTS EIIA domain.</text>
</comment>
<accession>U1RG33</accession>
<reference evidence="7 8" key="1">
    <citation type="submission" date="2013-08" db="EMBL/GenBank/DDBJ databases">
        <authorList>
            <person name="Weinstock G."/>
            <person name="Sodergren E."/>
            <person name="Wylie T."/>
            <person name="Fulton L."/>
            <person name="Fulton R."/>
            <person name="Fronick C."/>
            <person name="O'Laughlin M."/>
            <person name="Godfrey J."/>
            <person name="Miner T."/>
            <person name="Herter B."/>
            <person name="Appelbaum E."/>
            <person name="Cordes M."/>
            <person name="Lek S."/>
            <person name="Wollam A."/>
            <person name="Pepin K.H."/>
            <person name="Palsikar V.B."/>
            <person name="Mitreva M."/>
            <person name="Wilson R.K."/>
        </authorList>
    </citation>
    <scope>NUCLEOTIDE SEQUENCE [LARGE SCALE GENOMIC DNA]</scope>
    <source>
        <strain evidence="7 8">F0530</strain>
    </source>
</reference>
<dbReference type="PROSITE" id="PS00369">
    <property type="entry name" value="PTS_HPR_HIS"/>
    <property type="match status" value="1"/>
</dbReference>
<name>U1RG33_9ACTO</name>
<dbReference type="SUPFAM" id="SSF55594">
    <property type="entry name" value="HPr-like"/>
    <property type="match status" value="1"/>
</dbReference>
<comment type="subcellular location">
    <subcellularLocation>
        <location evidence="2">Cytoplasm</location>
    </subcellularLocation>
</comment>
<dbReference type="HOGENOM" id="CLU_136230_3_2_11"/>
<evidence type="ECO:0000259" key="6">
    <source>
        <dbReference type="PROSITE" id="PS51350"/>
    </source>
</evidence>
<dbReference type="InterPro" id="IPR050399">
    <property type="entry name" value="HPr"/>
</dbReference>
<dbReference type="Gene3D" id="3.30.1340.10">
    <property type="entry name" value="HPr-like"/>
    <property type="match status" value="1"/>
</dbReference>
<comment type="caution">
    <text evidence="7">The sequence shown here is derived from an EMBL/GenBank/DDBJ whole genome shotgun (WGS) entry which is preliminary data.</text>
</comment>
<protein>
    <recommendedName>
        <fullName evidence="3">Phosphocarrier protein HPr</fullName>
    </recommendedName>
</protein>
<evidence type="ECO:0000313" key="8">
    <source>
        <dbReference type="Proteomes" id="UP000016481"/>
    </source>
</evidence>
<dbReference type="EMBL" id="AWSC01000017">
    <property type="protein sequence ID" value="ERH17442.1"/>
    <property type="molecule type" value="Genomic_DNA"/>
</dbReference>
<dbReference type="PANTHER" id="PTHR33705">
    <property type="entry name" value="PHOSPHOCARRIER PROTEIN HPR"/>
    <property type="match status" value="1"/>
</dbReference>
<dbReference type="AlphaFoldDB" id="U1RG33"/>
<keyword evidence="5" id="KW-0598">Phosphotransferase system</keyword>
<dbReference type="NCBIfam" id="TIGR01003">
    <property type="entry name" value="PTS_HPr_family"/>
    <property type="match status" value="1"/>
</dbReference>
<dbReference type="PRINTS" id="PR00107">
    <property type="entry name" value="PHOSPHOCPHPR"/>
</dbReference>
<dbReference type="GO" id="GO:0009401">
    <property type="term" value="P:phosphoenolpyruvate-dependent sugar phosphotransferase system"/>
    <property type="evidence" value="ECO:0007669"/>
    <property type="project" value="UniProtKB-KW"/>
</dbReference>
<proteinExistence type="predicted"/>
<dbReference type="PANTHER" id="PTHR33705:SF2">
    <property type="entry name" value="PHOSPHOCARRIER PROTEIN NPR"/>
    <property type="match status" value="1"/>
</dbReference>
<evidence type="ECO:0000256" key="4">
    <source>
        <dbReference type="ARBA" id="ARBA00022490"/>
    </source>
</evidence>
<dbReference type="PATRIC" id="fig|1321817.3.peg.423"/>